<dbReference type="EMBL" id="JAGKQH010000001">
    <property type="protein sequence ID" value="KAG6608389.1"/>
    <property type="molecule type" value="Genomic_DNA"/>
</dbReference>
<feature type="compositionally biased region" description="Low complexity" evidence="1">
    <location>
        <begin position="36"/>
        <end position="53"/>
    </location>
</feature>
<name>A0AAV6P6X5_9ROSI</name>
<accession>A0AAV6P6X5</accession>
<gene>
    <name evidence="2" type="ORF">SDJN03_01731</name>
</gene>
<comment type="caution">
    <text evidence="2">The sequence shown here is derived from an EMBL/GenBank/DDBJ whole genome shotgun (WGS) entry which is preliminary data.</text>
</comment>
<proteinExistence type="predicted"/>
<organism evidence="2 3">
    <name type="scientific">Cucurbita argyrosperma subsp. sororia</name>
    <dbReference type="NCBI Taxonomy" id="37648"/>
    <lineage>
        <taxon>Eukaryota</taxon>
        <taxon>Viridiplantae</taxon>
        <taxon>Streptophyta</taxon>
        <taxon>Embryophyta</taxon>
        <taxon>Tracheophyta</taxon>
        <taxon>Spermatophyta</taxon>
        <taxon>Magnoliopsida</taxon>
        <taxon>eudicotyledons</taxon>
        <taxon>Gunneridae</taxon>
        <taxon>Pentapetalae</taxon>
        <taxon>rosids</taxon>
        <taxon>fabids</taxon>
        <taxon>Cucurbitales</taxon>
        <taxon>Cucurbitaceae</taxon>
        <taxon>Cucurbiteae</taxon>
        <taxon>Cucurbita</taxon>
    </lineage>
</organism>
<evidence type="ECO:0000313" key="3">
    <source>
        <dbReference type="Proteomes" id="UP000685013"/>
    </source>
</evidence>
<evidence type="ECO:0000256" key="1">
    <source>
        <dbReference type="SAM" id="MobiDB-lite"/>
    </source>
</evidence>
<feature type="region of interest" description="Disordered" evidence="1">
    <location>
        <begin position="1"/>
        <end position="53"/>
    </location>
</feature>
<evidence type="ECO:0000313" key="2">
    <source>
        <dbReference type="EMBL" id="KAG6608389.1"/>
    </source>
</evidence>
<protein>
    <submittedName>
        <fullName evidence="2">Uncharacterized protein</fullName>
    </submittedName>
</protein>
<feature type="compositionally biased region" description="Polar residues" evidence="1">
    <location>
        <begin position="7"/>
        <end position="17"/>
    </location>
</feature>
<dbReference type="Proteomes" id="UP000685013">
    <property type="component" value="Chromosome 1"/>
</dbReference>
<sequence length="119" mass="12835">MAKITQRIKNQSKSQALSADPKTRATKAPTQAKLNDGTTEVAGEAGAGAGDSADCATAMESTANRTATRAMKEALETAAIAVEISRVMNEEGRRKVREQIMEWNFGCGNRERWGCLCKE</sequence>
<reference evidence="2 3" key="1">
    <citation type="journal article" date="2021" name="Hortic Res">
        <title>The domestication of Cucurbita argyrosperma as revealed by the genome of its wild relative.</title>
        <authorList>
            <person name="Barrera-Redondo J."/>
            <person name="Sanchez-de la Vega G."/>
            <person name="Aguirre-Liguori J.A."/>
            <person name="Castellanos-Morales G."/>
            <person name="Gutierrez-Guerrero Y.T."/>
            <person name="Aguirre-Dugua X."/>
            <person name="Aguirre-Planter E."/>
            <person name="Tenaillon M.I."/>
            <person name="Lira-Saade R."/>
            <person name="Eguiarte L.E."/>
        </authorList>
    </citation>
    <scope>NUCLEOTIDE SEQUENCE [LARGE SCALE GENOMIC DNA]</scope>
    <source>
        <strain evidence="2">JBR-2021</strain>
    </source>
</reference>
<dbReference type="AlphaFoldDB" id="A0AAV6P6X5"/>
<keyword evidence="3" id="KW-1185">Reference proteome</keyword>
<feature type="non-terminal residue" evidence="2">
    <location>
        <position position="1"/>
    </location>
</feature>